<dbReference type="RefSeq" id="WP_320315733.1">
    <property type="nucleotide sequence ID" value="NZ_JAVIIX010000002.1"/>
</dbReference>
<feature type="domain" description="Reverse transcriptase" evidence="2">
    <location>
        <begin position="40"/>
        <end position="287"/>
    </location>
</feature>
<dbReference type="PANTHER" id="PTHR34047:SF8">
    <property type="entry name" value="PROTEIN YKFC"/>
    <property type="match status" value="1"/>
</dbReference>
<reference evidence="3 4" key="1">
    <citation type="submission" date="2023-08" db="EMBL/GenBank/DDBJ databases">
        <title>Implementing the SeqCode for naming new Mesorhizobium species isolated from Vachellia karroo root nodules.</title>
        <authorList>
            <person name="Van Lill M."/>
        </authorList>
    </citation>
    <scope>NUCLEOTIDE SEQUENCE [LARGE SCALE GENOMIC DNA]</scope>
    <source>
        <strain evidence="3 4">VK23A</strain>
    </source>
</reference>
<dbReference type="SUPFAM" id="SSF56672">
    <property type="entry name" value="DNA/RNA polymerases"/>
    <property type="match status" value="1"/>
</dbReference>
<accession>A0ABU4XDT8</accession>
<dbReference type="Proteomes" id="UP001271780">
    <property type="component" value="Unassembled WGS sequence"/>
</dbReference>
<comment type="caution">
    <text evidence="3">The sequence shown here is derived from an EMBL/GenBank/DDBJ whole genome shotgun (WGS) entry which is preliminary data.</text>
</comment>
<sequence length="371" mass="40806">MSVLVAAWHAIRRNAETSQQEKTKLQARKFGENLPANLRQLQERLRLGYRFDKAYGATPPKGPGKPGKRPIVVAPLEDRIVQRAILDVLQSATEISEVQRVLQTPTSIGGIRGRGVDHAIALFDERVNAGDRFVAGSDISGFFTKIPRSMVIEFLKKSSIELGFVQLVEDALTIELSNWDQLSENDRKLFPTGEDGVAQGCPLSALAGNIVLEEFDKRMNARDITCIRYIDDFIVTGKTFLAVKKAMAAAKAILAELGMDIYDPIKSPNKAFIGHVGEGQAFLGYKLLPGSYPPADAARRHLMDQICALIASGQNAIRKAVTDRALTSRDRCYVQTHTSIDHTIRGGGPPSVSPNAQRFSIKWIKRLIVAC</sequence>
<dbReference type="Pfam" id="PF00078">
    <property type="entry name" value="RVT_1"/>
    <property type="match status" value="1"/>
</dbReference>
<evidence type="ECO:0000259" key="2">
    <source>
        <dbReference type="PROSITE" id="PS50878"/>
    </source>
</evidence>
<keyword evidence="3" id="KW-0808">Transferase</keyword>
<protein>
    <submittedName>
        <fullName evidence="3">Reverse transcriptase domain-containing protein</fullName>
    </submittedName>
</protein>
<evidence type="ECO:0000256" key="1">
    <source>
        <dbReference type="ARBA" id="ARBA00034120"/>
    </source>
</evidence>
<comment type="similarity">
    <text evidence="1">Belongs to the bacterial reverse transcriptase family.</text>
</comment>
<dbReference type="InterPro" id="IPR043502">
    <property type="entry name" value="DNA/RNA_pol_sf"/>
</dbReference>
<proteinExistence type="inferred from homology"/>
<dbReference type="InterPro" id="IPR000477">
    <property type="entry name" value="RT_dom"/>
</dbReference>
<evidence type="ECO:0000313" key="3">
    <source>
        <dbReference type="EMBL" id="MDX8472949.1"/>
    </source>
</evidence>
<name>A0ABU4XDT8_9HYPH</name>
<dbReference type="PANTHER" id="PTHR34047">
    <property type="entry name" value="NUCLEAR INTRON MATURASE 1, MITOCHONDRIAL-RELATED"/>
    <property type="match status" value="1"/>
</dbReference>
<gene>
    <name evidence="3" type="ORF">RFM27_12790</name>
</gene>
<dbReference type="PROSITE" id="PS50878">
    <property type="entry name" value="RT_POL"/>
    <property type="match status" value="1"/>
</dbReference>
<dbReference type="EMBL" id="JAVIIZ010000006">
    <property type="protein sequence ID" value="MDX8472949.1"/>
    <property type="molecule type" value="Genomic_DNA"/>
</dbReference>
<evidence type="ECO:0000313" key="4">
    <source>
        <dbReference type="Proteomes" id="UP001271780"/>
    </source>
</evidence>
<keyword evidence="4" id="KW-1185">Reference proteome</keyword>
<dbReference type="InterPro" id="IPR051083">
    <property type="entry name" value="GrpII_Intron_Splice-Mob/Def"/>
</dbReference>
<keyword evidence="3" id="KW-0548">Nucleotidyltransferase</keyword>
<organism evidence="3 4">
    <name type="scientific">Mesorhizobium dulcispinae</name>
    <dbReference type="NCBI Taxonomy" id="3072316"/>
    <lineage>
        <taxon>Bacteria</taxon>
        <taxon>Pseudomonadati</taxon>
        <taxon>Pseudomonadota</taxon>
        <taxon>Alphaproteobacteria</taxon>
        <taxon>Hyphomicrobiales</taxon>
        <taxon>Phyllobacteriaceae</taxon>
        <taxon>Mesorhizobium</taxon>
    </lineage>
</organism>
<dbReference type="GO" id="GO:0003964">
    <property type="term" value="F:RNA-directed DNA polymerase activity"/>
    <property type="evidence" value="ECO:0007669"/>
    <property type="project" value="UniProtKB-KW"/>
</dbReference>
<keyword evidence="3" id="KW-0695">RNA-directed DNA polymerase</keyword>